<feature type="region of interest" description="Disordered" evidence="14">
    <location>
        <begin position="34"/>
        <end position="59"/>
    </location>
</feature>
<proteinExistence type="predicted"/>
<feature type="region of interest" description="Disordered" evidence="14">
    <location>
        <begin position="2849"/>
        <end position="2879"/>
    </location>
</feature>
<dbReference type="InterPro" id="IPR051968">
    <property type="entry name" value="ZnFinger_Homeobox_TR"/>
</dbReference>
<feature type="DNA-binding region" description="Homeobox" evidence="12">
    <location>
        <begin position="2096"/>
        <end position="2155"/>
    </location>
</feature>
<evidence type="ECO:0000256" key="6">
    <source>
        <dbReference type="ARBA" id="ARBA00023015"/>
    </source>
</evidence>
<keyword evidence="8 12" id="KW-0371">Homeobox</keyword>
<evidence type="ECO:0000259" key="15">
    <source>
        <dbReference type="PROSITE" id="PS50071"/>
    </source>
</evidence>
<feature type="domain" description="Homeobox" evidence="15">
    <location>
        <begin position="2877"/>
        <end position="2937"/>
    </location>
</feature>
<feature type="compositionally biased region" description="Basic and acidic residues" evidence="14">
    <location>
        <begin position="929"/>
        <end position="943"/>
    </location>
</feature>
<feature type="compositionally biased region" description="Polar residues" evidence="14">
    <location>
        <begin position="1769"/>
        <end position="1785"/>
    </location>
</feature>
<feature type="region of interest" description="Disordered" evidence="14">
    <location>
        <begin position="1231"/>
        <end position="1285"/>
    </location>
</feature>
<feature type="compositionally biased region" description="Low complexity" evidence="14">
    <location>
        <begin position="2759"/>
        <end position="2770"/>
    </location>
</feature>
<evidence type="ECO:0000256" key="14">
    <source>
        <dbReference type="SAM" id="MobiDB-lite"/>
    </source>
</evidence>
<feature type="compositionally biased region" description="Low complexity" evidence="14">
    <location>
        <begin position="1569"/>
        <end position="1589"/>
    </location>
</feature>
<feature type="compositionally biased region" description="Pro residues" evidence="14">
    <location>
        <begin position="47"/>
        <end position="56"/>
    </location>
</feature>
<feature type="domain" description="C2H2-type" evidence="16">
    <location>
        <begin position="1534"/>
        <end position="1563"/>
    </location>
</feature>
<feature type="region of interest" description="Disordered" evidence="14">
    <location>
        <begin position="1434"/>
        <end position="1461"/>
    </location>
</feature>
<feature type="region of interest" description="Disordered" evidence="14">
    <location>
        <begin position="3415"/>
        <end position="3558"/>
    </location>
</feature>
<dbReference type="PROSITE" id="PS00027">
    <property type="entry name" value="HOMEOBOX_1"/>
    <property type="match status" value="2"/>
</dbReference>
<dbReference type="Gene3D" id="1.10.10.60">
    <property type="entry name" value="Homeodomain-like"/>
    <property type="match status" value="4"/>
</dbReference>
<dbReference type="GO" id="GO:0000978">
    <property type="term" value="F:RNA polymerase II cis-regulatory region sequence-specific DNA binding"/>
    <property type="evidence" value="ECO:0007669"/>
    <property type="project" value="TreeGrafter"/>
</dbReference>
<feature type="domain" description="Homeobox" evidence="15">
    <location>
        <begin position="2588"/>
        <end position="2648"/>
    </location>
</feature>
<keyword evidence="5" id="KW-0862">Zinc</keyword>
<dbReference type="PROSITE" id="PS50071">
    <property type="entry name" value="HOMEOBOX_2"/>
    <property type="match status" value="4"/>
</dbReference>
<keyword evidence="18" id="KW-1185">Reference proteome</keyword>
<feature type="compositionally biased region" description="Polar residues" evidence="14">
    <location>
        <begin position="409"/>
        <end position="418"/>
    </location>
</feature>
<feature type="compositionally biased region" description="Low complexity" evidence="14">
    <location>
        <begin position="2850"/>
        <end position="2863"/>
    </location>
</feature>
<feature type="compositionally biased region" description="Polar residues" evidence="14">
    <location>
        <begin position="364"/>
        <end position="380"/>
    </location>
</feature>
<evidence type="ECO:0000256" key="5">
    <source>
        <dbReference type="ARBA" id="ARBA00022833"/>
    </source>
</evidence>
<dbReference type="FunFam" id="1.10.10.60:FF:000082">
    <property type="entry name" value="Putative zinc finger homeobox protein 4"/>
    <property type="match status" value="1"/>
</dbReference>
<feature type="DNA-binding region" description="Homeobox" evidence="12">
    <location>
        <begin position="2879"/>
        <end position="2938"/>
    </location>
</feature>
<feature type="region of interest" description="Disordered" evidence="14">
    <location>
        <begin position="1798"/>
        <end position="1854"/>
    </location>
</feature>
<feature type="compositionally biased region" description="Low complexity" evidence="14">
    <location>
        <begin position="2010"/>
        <end position="2026"/>
    </location>
</feature>
<feature type="region of interest" description="Disordered" evidence="14">
    <location>
        <begin position="1565"/>
        <end position="1589"/>
    </location>
</feature>
<dbReference type="FunFam" id="3.30.160.60:FF:000446">
    <property type="entry name" value="Zinc finger protein"/>
    <property type="match status" value="1"/>
</dbReference>
<evidence type="ECO:0000313" key="18">
    <source>
        <dbReference type="Proteomes" id="UP000823561"/>
    </source>
</evidence>
<dbReference type="InterPro" id="IPR009057">
    <property type="entry name" value="Homeodomain-like_sf"/>
</dbReference>
<dbReference type="Proteomes" id="UP000823561">
    <property type="component" value="Chromosome 11"/>
</dbReference>
<feature type="region of interest" description="Disordered" evidence="14">
    <location>
        <begin position="202"/>
        <end position="502"/>
    </location>
</feature>
<dbReference type="FunFam" id="3.30.160.60:FF:000081">
    <property type="entry name" value="Zinc finger homeobox protein 4"/>
    <property type="match status" value="1"/>
</dbReference>
<evidence type="ECO:0000256" key="4">
    <source>
        <dbReference type="ARBA" id="ARBA00022771"/>
    </source>
</evidence>
<dbReference type="SUPFAM" id="SSF46689">
    <property type="entry name" value="Homeodomain-like"/>
    <property type="match status" value="4"/>
</dbReference>
<evidence type="ECO:0000256" key="1">
    <source>
        <dbReference type="ARBA" id="ARBA00004123"/>
    </source>
</evidence>
<dbReference type="InterPro" id="IPR017970">
    <property type="entry name" value="Homeobox_CS"/>
</dbReference>
<dbReference type="PANTHER" id="PTHR45891:SF4">
    <property type="entry name" value="ZINC FINGER HOMEOBOX PROTEIN 3"/>
    <property type="match status" value="1"/>
</dbReference>
<evidence type="ECO:0000259" key="16">
    <source>
        <dbReference type="PROSITE" id="PS50157"/>
    </source>
</evidence>
<feature type="compositionally biased region" description="Low complexity" evidence="14">
    <location>
        <begin position="3315"/>
        <end position="3327"/>
    </location>
</feature>
<feature type="compositionally biased region" description="Polar residues" evidence="14">
    <location>
        <begin position="2449"/>
        <end position="2474"/>
    </location>
</feature>
<dbReference type="InterPro" id="IPR001356">
    <property type="entry name" value="HD"/>
</dbReference>
<dbReference type="CDD" id="cd00086">
    <property type="entry name" value="homeodomain"/>
    <property type="match status" value="4"/>
</dbReference>
<feature type="region of interest" description="Disordered" evidence="14">
    <location>
        <begin position="3065"/>
        <end position="3171"/>
    </location>
</feature>
<feature type="region of interest" description="Disordered" evidence="14">
    <location>
        <begin position="920"/>
        <end position="943"/>
    </location>
</feature>
<feature type="compositionally biased region" description="Polar residues" evidence="14">
    <location>
        <begin position="3454"/>
        <end position="3476"/>
    </location>
</feature>
<feature type="compositionally biased region" description="Basic and acidic residues" evidence="14">
    <location>
        <begin position="3117"/>
        <end position="3138"/>
    </location>
</feature>
<dbReference type="InterPro" id="IPR036236">
    <property type="entry name" value="Znf_C2H2_sf"/>
</dbReference>
<evidence type="ECO:0000256" key="10">
    <source>
        <dbReference type="ARBA" id="ARBA00023242"/>
    </source>
</evidence>
<feature type="DNA-binding region" description="Homeobox" evidence="12">
    <location>
        <begin position="2193"/>
        <end position="2252"/>
    </location>
</feature>
<dbReference type="GO" id="GO:0045664">
    <property type="term" value="P:regulation of neuron differentiation"/>
    <property type="evidence" value="ECO:0007669"/>
    <property type="project" value="TreeGrafter"/>
</dbReference>
<feature type="compositionally biased region" description="Basic and acidic residues" evidence="14">
    <location>
        <begin position="2258"/>
        <end position="2271"/>
    </location>
</feature>
<comment type="caution">
    <text evidence="17">The sequence shown here is derived from an EMBL/GenBank/DDBJ whole genome shotgun (WGS) entry which is preliminary data.</text>
</comment>
<dbReference type="PROSITE" id="PS00028">
    <property type="entry name" value="ZINC_FINGER_C2H2_1"/>
    <property type="match status" value="10"/>
</dbReference>
<dbReference type="SMART" id="SM00451">
    <property type="entry name" value="ZnF_U1"/>
    <property type="match status" value="8"/>
</dbReference>
<feature type="region of interest" description="Disordered" evidence="14">
    <location>
        <begin position="2154"/>
        <end position="2192"/>
    </location>
</feature>
<dbReference type="GO" id="GO:0000981">
    <property type="term" value="F:DNA-binding transcription factor activity, RNA polymerase II-specific"/>
    <property type="evidence" value="ECO:0007669"/>
    <property type="project" value="InterPro"/>
</dbReference>
<feature type="compositionally biased region" description="Polar residues" evidence="14">
    <location>
        <begin position="2158"/>
        <end position="2170"/>
    </location>
</feature>
<feature type="region of interest" description="Disordered" evidence="14">
    <location>
        <begin position="2728"/>
        <end position="2770"/>
    </location>
</feature>
<feature type="domain" description="C2H2-type" evidence="16">
    <location>
        <begin position="1291"/>
        <end position="1321"/>
    </location>
</feature>
<keyword evidence="6" id="KW-0805">Transcription regulation</keyword>
<dbReference type="Gene3D" id="3.30.160.60">
    <property type="entry name" value="Classic Zinc Finger"/>
    <property type="match status" value="4"/>
</dbReference>
<evidence type="ECO:0000256" key="8">
    <source>
        <dbReference type="ARBA" id="ARBA00023155"/>
    </source>
</evidence>
<dbReference type="Pfam" id="PF00096">
    <property type="entry name" value="zf-C2H2"/>
    <property type="match status" value="1"/>
</dbReference>
<dbReference type="Pfam" id="PF00046">
    <property type="entry name" value="Homeodomain"/>
    <property type="match status" value="4"/>
</dbReference>
<feature type="DNA-binding region" description="Homeobox" evidence="12">
    <location>
        <begin position="2590"/>
        <end position="2649"/>
    </location>
</feature>
<feature type="region of interest" description="Disordered" evidence="14">
    <location>
        <begin position="1971"/>
        <end position="2036"/>
    </location>
</feature>
<dbReference type="SMART" id="SM00355">
    <property type="entry name" value="ZnF_C2H2"/>
    <property type="match status" value="21"/>
</dbReference>
<comment type="subcellular location">
    <subcellularLocation>
        <location evidence="1 12 13">Nucleus</location>
    </subcellularLocation>
</comment>
<accession>A0AAV6GD99</accession>
<dbReference type="InterPro" id="IPR013087">
    <property type="entry name" value="Znf_C2H2_type"/>
</dbReference>
<feature type="compositionally biased region" description="Low complexity" evidence="14">
    <location>
        <begin position="2424"/>
        <end position="2448"/>
    </location>
</feature>
<feature type="compositionally biased region" description="Low complexity" evidence="14">
    <location>
        <begin position="3421"/>
        <end position="3446"/>
    </location>
</feature>
<feature type="compositionally biased region" description="Basic and acidic residues" evidence="14">
    <location>
        <begin position="1276"/>
        <end position="1285"/>
    </location>
</feature>
<evidence type="ECO:0000256" key="13">
    <source>
        <dbReference type="RuleBase" id="RU000682"/>
    </source>
</evidence>
<organism evidence="17 18">
    <name type="scientific">Alosa alosa</name>
    <name type="common">allis shad</name>
    <dbReference type="NCBI Taxonomy" id="278164"/>
    <lineage>
        <taxon>Eukaryota</taxon>
        <taxon>Metazoa</taxon>
        <taxon>Chordata</taxon>
        <taxon>Craniata</taxon>
        <taxon>Vertebrata</taxon>
        <taxon>Euteleostomi</taxon>
        <taxon>Actinopterygii</taxon>
        <taxon>Neopterygii</taxon>
        <taxon>Teleostei</taxon>
        <taxon>Clupei</taxon>
        <taxon>Clupeiformes</taxon>
        <taxon>Clupeoidei</taxon>
        <taxon>Clupeidae</taxon>
        <taxon>Alosa</taxon>
    </lineage>
</organism>
<feature type="compositionally biased region" description="Low complexity" evidence="14">
    <location>
        <begin position="3477"/>
        <end position="3497"/>
    </location>
</feature>
<feature type="compositionally biased region" description="Polar residues" evidence="14">
    <location>
        <begin position="3099"/>
        <end position="3111"/>
    </location>
</feature>
<feature type="compositionally biased region" description="Pro residues" evidence="14">
    <location>
        <begin position="1979"/>
        <end position="2009"/>
    </location>
</feature>
<evidence type="ECO:0000256" key="2">
    <source>
        <dbReference type="ARBA" id="ARBA00022723"/>
    </source>
</evidence>
<keyword evidence="4 11" id="KW-0863">Zinc-finger</keyword>
<evidence type="ECO:0000256" key="7">
    <source>
        <dbReference type="ARBA" id="ARBA00023125"/>
    </source>
</evidence>
<feature type="domain" description="C2H2-type" evidence="16">
    <location>
        <begin position="2281"/>
        <end position="2310"/>
    </location>
</feature>
<evidence type="ECO:0000256" key="3">
    <source>
        <dbReference type="ARBA" id="ARBA00022737"/>
    </source>
</evidence>
<keyword evidence="9" id="KW-0804">Transcription</keyword>
<reference evidence="17" key="1">
    <citation type="submission" date="2020-10" db="EMBL/GenBank/DDBJ databases">
        <title>Chromosome-scale genome assembly of the Allis shad, Alosa alosa.</title>
        <authorList>
            <person name="Margot Z."/>
            <person name="Christophe K."/>
            <person name="Cabau C."/>
            <person name="Louis A."/>
            <person name="Berthelot C."/>
            <person name="Parey E."/>
            <person name="Roest Crollius H."/>
            <person name="Montfort J."/>
            <person name="Robinson-Rechavi M."/>
            <person name="Bucao C."/>
            <person name="Bouchez O."/>
            <person name="Gislard M."/>
            <person name="Lluch J."/>
            <person name="Milhes M."/>
            <person name="Lampietro C."/>
            <person name="Lopez Roques C."/>
            <person name="Donnadieu C."/>
            <person name="Braasch I."/>
            <person name="Desvignes T."/>
            <person name="Postlethwait J."/>
            <person name="Bobe J."/>
            <person name="Guiguen Y."/>
        </authorList>
    </citation>
    <scope>NUCLEOTIDE SEQUENCE</scope>
    <source>
        <strain evidence="17">M-15738</strain>
        <tissue evidence="17">Blood</tissue>
    </source>
</reference>
<evidence type="ECO:0000256" key="12">
    <source>
        <dbReference type="PROSITE-ProRule" id="PRU00108"/>
    </source>
</evidence>
<keyword evidence="3" id="KW-0677">Repeat</keyword>
<dbReference type="SMART" id="SM00389">
    <property type="entry name" value="HOX"/>
    <property type="match status" value="4"/>
</dbReference>
<feature type="compositionally biased region" description="Low complexity" evidence="14">
    <location>
        <begin position="2329"/>
        <end position="2372"/>
    </location>
</feature>
<dbReference type="Pfam" id="PF24056">
    <property type="entry name" value="zf-C2H2_ZFHX3"/>
    <property type="match status" value="1"/>
</dbReference>
<keyword evidence="10 12" id="KW-0539">Nucleus</keyword>
<keyword evidence="2" id="KW-0479">Metal-binding</keyword>
<feature type="region of interest" description="Disordered" evidence="14">
    <location>
        <begin position="1752"/>
        <end position="1785"/>
    </location>
</feature>
<dbReference type="EMBL" id="JADWDJ010000011">
    <property type="protein sequence ID" value="KAG5273094.1"/>
    <property type="molecule type" value="Genomic_DNA"/>
</dbReference>
<feature type="domain" description="Homeobox" evidence="15">
    <location>
        <begin position="2094"/>
        <end position="2154"/>
    </location>
</feature>
<feature type="compositionally biased region" description="Gly residues" evidence="14">
    <location>
        <begin position="308"/>
        <end position="319"/>
    </location>
</feature>
<feature type="domain" description="C2H2-type" evidence="16">
    <location>
        <begin position="1333"/>
        <end position="1356"/>
    </location>
</feature>
<feature type="compositionally biased region" description="Basic and acidic residues" evidence="14">
    <location>
        <begin position="3301"/>
        <end position="3310"/>
    </location>
</feature>
<feature type="domain" description="C2H2-type" evidence="16">
    <location>
        <begin position="1483"/>
        <end position="1514"/>
    </location>
</feature>
<feature type="compositionally biased region" description="Polar residues" evidence="14">
    <location>
        <begin position="2390"/>
        <end position="2399"/>
    </location>
</feature>
<dbReference type="InterPro" id="IPR003604">
    <property type="entry name" value="Matrin/U1-like-C_Znf_C2H2"/>
</dbReference>
<dbReference type="FunFam" id="3.30.160.60:FF:000768">
    <property type="entry name" value="zinc finger homeobox protein 3 isoform X2"/>
    <property type="match status" value="1"/>
</dbReference>
<dbReference type="PANTHER" id="PTHR45891">
    <property type="entry name" value="ZINC FINGER HOMEOBOX PROTEIN"/>
    <property type="match status" value="1"/>
</dbReference>
<dbReference type="FunFam" id="1.10.10.60:FF:000096">
    <property type="entry name" value="Zinc finger homeobox protein 4"/>
    <property type="match status" value="1"/>
</dbReference>
<feature type="domain" description="Homeobox" evidence="15">
    <location>
        <begin position="2191"/>
        <end position="2251"/>
    </location>
</feature>
<dbReference type="GO" id="GO:0005634">
    <property type="term" value="C:nucleus"/>
    <property type="evidence" value="ECO:0007669"/>
    <property type="project" value="UniProtKB-SubCell"/>
</dbReference>
<keyword evidence="7 12" id="KW-0238">DNA-binding</keyword>
<feature type="compositionally biased region" description="Gly residues" evidence="14">
    <location>
        <begin position="476"/>
        <end position="499"/>
    </location>
</feature>
<evidence type="ECO:0000256" key="9">
    <source>
        <dbReference type="ARBA" id="ARBA00023163"/>
    </source>
</evidence>
<dbReference type="SUPFAM" id="SSF57667">
    <property type="entry name" value="beta-beta-alpha zinc fingers"/>
    <property type="match status" value="3"/>
</dbReference>
<dbReference type="GO" id="GO:0008270">
    <property type="term" value="F:zinc ion binding"/>
    <property type="evidence" value="ECO:0007669"/>
    <property type="project" value="UniProtKB-KW"/>
</dbReference>
<feature type="compositionally biased region" description="Basic and acidic residues" evidence="14">
    <location>
        <begin position="2400"/>
        <end position="2422"/>
    </location>
</feature>
<evidence type="ECO:0000313" key="17">
    <source>
        <dbReference type="EMBL" id="KAG5273094.1"/>
    </source>
</evidence>
<sequence>MFEEDEEEEEGDVEELVGEIVYRPDGSAFVVENLNQLSQREAEGDNPTPPPTPQPPLTISTCHIAASLAPWFHPPSQNQNQTQIQTLAQPGPTLHSFRVFHLHHQDDGQQPTSNGLPKDDFLTEAADASGGRASGLPGRRPILMCFLCRLSFGCARSFTLHAAREHGVAPSERERRLLALKNASAIIQPVAPGNRPLLSFLEPKIGSGSAPPTAAPCSPHTQTQTPTPAPWPAKDPHTPLGQHQTLPESRRRDGEGDQGTGGERGLFTSDGVIVREEEEEYFEEEEGDEGLLSDLDDDERDLAEAGSRGNGSSGSGSSKGGLREEALANQSDISKSPLLATPAHTQTPTLAPSLSTPAGVAEGTSFTPSAAPHTSFNCLSRAQPVSPADDSGKTGSPASAPRDECANGESANATQPNDGSPDRATASSSSLQHPSHPHNPHHHHHHNQQQHPGLTYTLPRQGTPSAGSPEALQDLGAGGGSSSGGGSMVDFGSGSGSGENGAQSSPYAMGSYLSGSHSRNSCKTLKCPKCNWHYKYQQTLEAHMKEKHPESEGDECPYCSSGQSHPRLARGETYTCGYKPFRCHVCQYSTTTKGNLSIHMQSDKHLHNMQNLQNGGNGSGTEAGHSHGSARDAQGYGNAPTGGGAASAAPCPTQPSALHPPPRAHSQPHAGQVGPQVGGTCSSPSPAKPKGPAMWRCEVCDYETNVARNLRIHMTSEKHTHNMLLLQQNLAQMQQHRTGMRLALGGALGAGGGPASLPPTPSDTDIYQFYLSQARSLNLTLGTKADPMATDAQFLRSIFSAQDVSGLALTRGEPEMEVPASDHHPGTHEPSPGGVDLAAGQSMFQCGVCEQFSCDGLDGLARHLAAQRSLPESEWRTTVGESHHCRLCQYATPLRANFQLHCQTDKHLLRYQLAAHLREGRARRRRGSRGHDNGGEEREDEREKEREVEWWLNSVSVNVGNPVRLRCNACAYDAPSLEKLKLHTMNSQHESSLRLHKYFQQLTGAVDEGCVFYCLLCDYSTSSSLSLVQHSHSLSHQRGEGLWRFQRIQRGLPEEEEELSAIFTVRKPPVPDEGDQSEVEAATDGSAEQEEQTKTSVKGGEKETSRGSGSSDGEWDHNDDSPPPKCPSSRASVTDSPPSLKKPRTEPASTEQMLQCPFCRFSHSDLGVLRGHVMTQHSLQPTLRCPLCRDTLGSVSLLRTHLTHVHNVTSDCTNKLINTVIASDVLPASMFTPVPNPEKEGSNSSTDNTKKLHEDSKADPDKGKSPNSEVPKPHRSPLEDAESTKENTAAYPCWQKGCSKVLKSSTSLQAHISEVHNNQKSPGPVSDRHVYKYRCGQCSLAFKTPEKLQLHSQYHAIRAATMCCLCQRSFRSLQALRKHLETSHLELSEAQLQQLYGGLLMNGDALAMGDPTLGEEQGLFGDDCMKDGDEIDLEEKQSSNGSGGDSGLVQQEDAASEMKRANLPFRKATNLTMEKFLDPQRPFKCTVCKESFTQKNILLVHYNSVSHLHKVKRSLQDSTAGVPESVSSTDHKPFKCSTCNVAYSQSSTLEIHMRSVLHQTKARAAKVDPSISPASANTPSISTSSSSSSFSLSSATAVKFATATSSASSSTAHAHLGGQQSSDALYTTAGQAASHSSLSESHEAKRKRLADIIASTAQQQQQKLLQQQQLAQAQVHLQQELQQKAALLQSHLFNPTLLQHFPMTPEALLPLQQQQQLLFPFYIPGGDFQLSAELKNAALNLANSASLGFASQLGPSPSEASVAQKEKPSISTSQQDLTRPPLQQTPTVSHAISNVISHQDGGKAQTPKIHTETAVPEQHRKEEAESTNIRPTEKQDAGKCNTGESQEAKSSGKEVKVGFLPPRISHDASDNASRALLENIGFELVMQFNESKQRVQRKFSENIAMAVGESDSKEVDPLQGKLKCVACHKLFSNTLILKSHQEHVHQTVFPIESLEKFAKDYRDQYDKQYPLRSLTPESSPTPPPPPPPPPPKPPTPPSSQPSQQPPTPSSAPSTPTVAPPTVSAPLPKAPTLPPPPPLSLPVDLPLFPPLMMQPIPLKTLPPPVPGSMPAMDVGLTHDLAQLYQQQLSPALLQQQGKRPRTRITDEQLSVLRQYFDINNSPNEDQIKEMADKSGLPQKVIKHWFRNTLFKERQRNKDSPYNFNNPPTTTLEDAKVDSRPPSPEPQRYECYGSKRSSRTRFTDYQLRVLQDFFDANAYPKDDEFEQLSNLLGLPTRVIVVWFQNARQKARKNYENQGEGAKESSERREMSNDRYIRTPNLSYQCKKCSLVFQRIFDLIKHQKKMCYKDEEDDTRYDSHEDSNDFRNEYYSSSASSTSHTPTLSCSSSTLTAESTSTHNVKPADSNDASAASISETPRERSSHTAEAPNLSKPHQSSSATLHQKEPQLETHHHKLLAEEKEKGHASSPKPSSSMKQQQQQLSPSVPQTSPASSESTRTSLNTVSSPQTSQQTRLTQPVTPFHCGQCKLGFPSFESWQEHQQLHLLANQNQFVHPQFLDRPTDMPFMLFDPSNTLLASQLLSSAFPQIPSSSISSSPMPSATINSLKRKLEEKASTSPMENDWENNGDEQHRDKRMRTTITPEQLEVLYQKYLLDSNPTRKMLDQISNEVGLKKRVVQVWFQNTRARERKGQFRALGPAQAHRRCPFCRALFKAQTALDAHIRSRHWHEAKSVGYSFSMSGMLSDQVGMKMDGPEMSGNLQLSSSWSSQLAALSPANKSTDSSHHHSSSPRFKMEGSDDFDGPSSSSLSQSYDLSKFDNDDCSSVNTSITDATMGEEGGDTSESKHRGSDILAQMTDRAFSCDNDDLMSSDLVSPAMSFNAKDYDNEMMVDYSESSSLADPSSPCPGTSGSQSGDNIERSGPKRYRTQLSNLQVKVLKACFTDYKTPTMLECEALGNHIGLAKRVVQVWFQNARAKEKKAKLNLAKQFGGEPSQSEAPKTECTLCAVKYNSCLSVRDHVFSQAHVAKVKEAVGSQMDKERDYFDPSTVRQLMAQQEMDHLKKSNEVLGMAPHQRFDPATLQALNLSSMYPGLQNMPGVCSASSLNSPHIAGPSSLSPSVSSSGLPTKPTTTSSSSSTPSNSKVSMATSASTAKTKQPELQPERPKENGTEKSEKEKVKEKPSIPPAPSTSSTPRKSDKQDPSAPTTSTPKPGMEFVMDPAQLQALQAARGGADPAAFLSNPFLPCFMPGFPSYFPPQIPGALPGGYLQPIYGMEGLFPYGPAALSQALMGLSQGSILQQYQQYQQSLQGALQQKHLQLQQQQTQKPKAHSQAKADSKQPSQDTVKARERKDPSCGKASPSTSSDQLSSPLGNKPSKVRNMDEHLLLREGVVPKVKGGEQGKGGRLYDCLACDVTLNADDGEALCRHLESPQHKRSAAERLNAKEHATHVLPHTATCAPDSAMASTSQPAPLSTLTPPSSSSSSSSHPSTIDGLCSPPNLSTALSGSPDTTRTLASFCNQTPSSPSTVTSSLARPSSARSSMPTDPNGGTPRAPAMEKPLERQSPTLPEEDPLGGNSRQDGSGNANGNGSDFTCVGTDSLGM</sequence>
<feature type="compositionally biased region" description="Pro residues" evidence="14">
    <location>
        <begin position="2027"/>
        <end position="2036"/>
    </location>
</feature>
<feature type="compositionally biased region" description="Low complexity" evidence="14">
    <location>
        <begin position="3068"/>
        <end position="3098"/>
    </location>
</feature>
<feature type="compositionally biased region" description="Low complexity" evidence="14">
    <location>
        <begin position="682"/>
        <end position="693"/>
    </location>
</feature>
<feature type="region of interest" description="Disordered" evidence="14">
    <location>
        <begin position="2784"/>
        <end position="2805"/>
    </location>
</feature>
<dbReference type="FunFam" id="1.10.10.60:FF:000064">
    <property type="entry name" value="Zinc finger homeobox protein 4"/>
    <property type="match status" value="1"/>
</dbReference>
<feature type="domain" description="C2H2-type" evidence="16">
    <location>
        <begin position="1922"/>
        <end position="1950"/>
    </location>
</feature>
<feature type="compositionally biased region" description="Low complexity" evidence="14">
    <location>
        <begin position="3537"/>
        <end position="3546"/>
    </location>
</feature>
<feature type="compositionally biased region" description="Acidic residues" evidence="14">
    <location>
        <begin position="276"/>
        <end position="301"/>
    </location>
</feature>
<feature type="compositionally biased region" description="Basic and acidic residues" evidence="14">
    <location>
        <begin position="1248"/>
        <end position="1264"/>
    </location>
</feature>
<protein>
    <recommendedName>
        <fullName evidence="19">Zinc finger homeobox protein 3</fullName>
    </recommendedName>
</protein>
<feature type="region of interest" description="Disordered" evidence="14">
    <location>
        <begin position="2325"/>
        <end position="2474"/>
    </location>
</feature>
<feature type="compositionally biased region" description="Polar residues" evidence="14">
    <location>
        <begin position="343"/>
        <end position="356"/>
    </location>
</feature>
<feature type="region of interest" description="Disordered" evidence="14">
    <location>
        <begin position="1064"/>
        <end position="1151"/>
    </location>
</feature>
<evidence type="ECO:0000256" key="11">
    <source>
        <dbReference type="PROSITE-ProRule" id="PRU00042"/>
    </source>
</evidence>
<gene>
    <name evidence="17" type="ORF">AALO_G00147600</name>
</gene>
<evidence type="ECO:0008006" key="19">
    <source>
        <dbReference type="Google" id="ProtNLM"/>
    </source>
</evidence>
<name>A0AAV6GD99_9TELE</name>
<feature type="region of interest" description="Disordered" evidence="14">
    <location>
        <begin position="2249"/>
        <end position="2271"/>
    </location>
</feature>
<dbReference type="PROSITE" id="PS50157">
    <property type="entry name" value="ZINC_FINGER_C2H2_2"/>
    <property type="match status" value="6"/>
</dbReference>
<feature type="region of interest" description="Disordered" evidence="14">
    <location>
        <begin position="608"/>
        <end position="693"/>
    </location>
</feature>
<feature type="region of interest" description="Disordered" evidence="14">
    <location>
        <begin position="3275"/>
        <end position="3335"/>
    </location>
</feature>
<feature type="compositionally biased region" description="Basic residues" evidence="14">
    <location>
        <begin position="435"/>
        <end position="448"/>
    </location>
</feature>